<sequence length="178" mass="19666">MPAELKVKAGQTVEFKCHADGDPKPSVQWRRDEKQRIPFGRARQLDDGTLRIEKVQISDKGVYVCVAENIAGRVEAVGKLMVETEPSFLISPKDVTVAVGRTAVLQCVATGNPKPTVFWNIGDNRKLVFANQPFENFEMSTDGTLRIHDVTFDNQGTYTCKALNVLGKSNRTATVTVL</sequence>
<evidence type="ECO:0000256" key="6">
    <source>
        <dbReference type="ARBA" id="ARBA00023136"/>
    </source>
</evidence>
<evidence type="ECO:0000256" key="9">
    <source>
        <dbReference type="ARBA" id="ARBA00023319"/>
    </source>
</evidence>
<gene>
    <name evidence="11" type="ORF">EGW08_017946</name>
</gene>
<keyword evidence="8" id="KW-0325">Glycoprotein</keyword>
<accession>A0A433SYB2</accession>
<dbReference type="InterPro" id="IPR003599">
    <property type="entry name" value="Ig_sub"/>
</dbReference>
<dbReference type="GO" id="GO:0005886">
    <property type="term" value="C:plasma membrane"/>
    <property type="evidence" value="ECO:0007669"/>
    <property type="project" value="TreeGrafter"/>
</dbReference>
<dbReference type="FunFam" id="2.60.40.10:FF:000008">
    <property type="entry name" value="roundabout homolog 2 isoform X2"/>
    <property type="match status" value="1"/>
</dbReference>
<keyword evidence="6" id="KW-0472">Membrane</keyword>
<dbReference type="InterPro" id="IPR003598">
    <property type="entry name" value="Ig_sub2"/>
</dbReference>
<dbReference type="Proteomes" id="UP000271974">
    <property type="component" value="Unassembled WGS sequence"/>
</dbReference>
<evidence type="ECO:0000256" key="4">
    <source>
        <dbReference type="ARBA" id="ARBA00022737"/>
    </source>
</evidence>
<keyword evidence="7" id="KW-1015">Disulfide bond</keyword>
<dbReference type="PANTHER" id="PTHR10075:SF100">
    <property type="entry name" value="FASCICLIN-2"/>
    <property type="match status" value="1"/>
</dbReference>
<dbReference type="InterPro" id="IPR036179">
    <property type="entry name" value="Ig-like_dom_sf"/>
</dbReference>
<dbReference type="GO" id="GO:0098632">
    <property type="term" value="F:cell-cell adhesion mediator activity"/>
    <property type="evidence" value="ECO:0007669"/>
    <property type="project" value="TreeGrafter"/>
</dbReference>
<organism evidence="11 12">
    <name type="scientific">Elysia chlorotica</name>
    <name type="common">Eastern emerald elysia</name>
    <name type="synonym">Sea slug</name>
    <dbReference type="NCBI Taxonomy" id="188477"/>
    <lineage>
        <taxon>Eukaryota</taxon>
        <taxon>Metazoa</taxon>
        <taxon>Spiralia</taxon>
        <taxon>Lophotrochozoa</taxon>
        <taxon>Mollusca</taxon>
        <taxon>Gastropoda</taxon>
        <taxon>Heterobranchia</taxon>
        <taxon>Euthyneura</taxon>
        <taxon>Panpulmonata</taxon>
        <taxon>Sacoglossa</taxon>
        <taxon>Placobranchoidea</taxon>
        <taxon>Plakobranchidae</taxon>
        <taxon>Elysia</taxon>
    </lineage>
</organism>
<keyword evidence="2" id="KW-0812">Transmembrane</keyword>
<dbReference type="AlphaFoldDB" id="A0A433SYB2"/>
<keyword evidence="4" id="KW-0677">Repeat</keyword>
<evidence type="ECO:0000256" key="5">
    <source>
        <dbReference type="ARBA" id="ARBA00022989"/>
    </source>
</evidence>
<feature type="non-terminal residue" evidence="11">
    <location>
        <position position="178"/>
    </location>
</feature>
<evidence type="ECO:0000256" key="1">
    <source>
        <dbReference type="ARBA" id="ARBA00004167"/>
    </source>
</evidence>
<dbReference type="SMART" id="SM00408">
    <property type="entry name" value="IGc2"/>
    <property type="match status" value="2"/>
</dbReference>
<dbReference type="Pfam" id="PF07679">
    <property type="entry name" value="I-set"/>
    <property type="match status" value="2"/>
</dbReference>
<dbReference type="Gene3D" id="2.60.40.10">
    <property type="entry name" value="Immunoglobulins"/>
    <property type="match status" value="2"/>
</dbReference>
<evidence type="ECO:0000313" key="11">
    <source>
        <dbReference type="EMBL" id="RUS74295.1"/>
    </source>
</evidence>
<dbReference type="STRING" id="188477.A0A433SYB2"/>
<dbReference type="GO" id="GO:0007156">
    <property type="term" value="P:homophilic cell adhesion via plasma membrane adhesion molecules"/>
    <property type="evidence" value="ECO:0007669"/>
    <property type="project" value="TreeGrafter"/>
</dbReference>
<evidence type="ECO:0000256" key="8">
    <source>
        <dbReference type="ARBA" id="ARBA00023180"/>
    </source>
</evidence>
<dbReference type="GO" id="GO:0030424">
    <property type="term" value="C:axon"/>
    <property type="evidence" value="ECO:0007669"/>
    <property type="project" value="TreeGrafter"/>
</dbReference>
<keyword evidence="3" id="KW-0732">Signal</keyword>
<dbReference type="InterPro" id="IPR013098">
    <property type="entry name" value="Ig_I-set"/>
</dbReference>
<reference evidence="11 12" key="1">
    <citation type="submission" date="2019-01" db="EMBL/GenBank/DDBJ databases">
        <title>A draft genome assembly of the solar-powered sea slug Elysia chlorotica.</title>
        <authorList>
            <person name="Cai H."/>
            <person name="Li Q."/>
            <person name="Fang X."/>
            <person name="Li J."/>
            <person name="Curtis N.E."/>
            <person name="Altenburger A."/>
            <person name="Shibata T."/>
            <person name="Feng M."/>
            <person name="Maeda T."/>
            <person name="Schwartz J.A."/>
            <person name="Shigenobu S."/>
            <person name="Lundholm N."/>
            <person name="Nishiyama T."/>
            <person name="Yang H."/>
            <person name="Hasebe M."/>
            <person name="Li S."/>
            <person name="Pierce S.K."/>
            <person name="Wang J."/>
        </authorList>
    </citation>
    <scope>NUCLEOTIDE SEQUENCE [LARGE SCALE GENOMIC DNA]</scope>
    <source>
        <strain evidence="11">EC2010</strain>
        <tissue evidence="11">Whole organism of an adult</tissue>
    </source>
</reference>
<evidence type="ECO:0000259" key="10">
    <source>
        <dbReference type="PROSITE" id="PS50835"/>
    </source>
</evidence>
<dbReference type="InterPro" id="IPR007110">
    <property type="entry name" value="Ig-like_dom"/>
</dbReference>
<evidence type="ECO:0000256" key="2">
    <source>
        <dbReference type="ARBA" id="ARBA00022692"/>
    </source>
</evidence>
<comment type="caution">
    <text evidence="11">The sequence shown here is derived from an EMBL/GenBank/DDBJ whole genome shotgun (WGS) entry which is preliminary data.</text>
</comment>
<keyword evidence="12" id="KW-1185">Reference proteome</keyword>
<dbReference type="FunFam" id="2.60.40.10:FF:000004">
    <property type="entry name" value="DCC isoform 1"/>
    <property type="match status" value="1"/>
</dbReference>
<dbReference type="EMBL" id="RQTK01000846">
    <property type="protein sequence ID" value="RUS74295.1"/>
    <property type="molecule type" value="Genomic_DNA"/>
</dbReference>
<dbReference type="GO" id="GO:0070593">
    <property type="term" value="P:dendrite self-avoidance"/>
    <property type="evidence" value="ECO:0007669"/>
    <property type="project" value="TreeGrafter"/>
</dbReference>
<comment type="subcellular location">
    <subcellularLocation>
        <location evidence="1">Membrane</location>
        <topology evidence="1">Single-pass membrane protein</topology>
    </subcellularLocation>
</comment>
<dbReference type="SUPFAM" id="SSF48726">
    <property type="entry name" value="Immunoglobulin"/>
    <property type="match status" value="2"/>
</dbReference>
<dbReference type="PANTHER" id="PTHR10075">
    <property type="entry name" value="BASIGIN RELATED"/>
    <property type="match status" value="1"/>
</dbReference>
<evidence type="ECO:0000313" key="12">
    <source>
        <dbReference type="Proteomes" id="UP000271974"/>
    </source>
</evidence>
<evidence type="ECO:0000256" key="7">
    <source>
        <dbReference type="ARBA" id="ARBA00023157"/>
    </source>
</evidence>
<dbReference type="GO" id="GO:0007411">
    <property type="term" value="P:axon guidance"/>
    <property type="evidence" value="ECO:0007669"/>
    <property type="project" value="TreeGrafter"/>
</dbReference>
<dbReference type="SMART" id="SM00409">
    <property type="entry name" value="IG"/>
    <property type="match status" value="2"/>
</dbReference>
<feature type="domain" description="Ig-like" evidence="10">
    <location>
        <begin position="1"/>
        <end position="69"/>
    </location>
</feature>
<dbReference type="OrthoDB" id="428111at2759"/>
<evidence type="ECO:0000256" key="3">
    <source>
        <dbReference type="ARBA" id="ARBA00022729"/>
    </source>
</evidence>
<keyword evidence="5" id="KW-1133">Transmembrane helix</keyword>
<feature type="domain" description="Ig-like" evidence="10">
    <location>
        <begin position="86"/>
        <end position="176"/>
    </location>
</feature>
<name>A0A433SYB2_ELYCH</name>
<keyword evidence="9" id="KW-0393">Immunoglobulin domain</keyword>
<dbReference type="PROSITE" id="PS50835">
    <property type="entry name" value="IG_LIKE"/>
    <property type="match status" value="2"/>
</dbReference>
<dbReference type="InterPro" id="IPR013783">
    <property type="entry name" value="Ig-like_fold"/>
</dbReference>
<proteinExistence type="predicted"/>
<protein>
    <recommendedName>
        <fullName evidence="10">Ig-like domain-containing protein</fullName>
    </recommendedName>
</protein>